<feature type="transmembrane region" description="Helical" evidence="1">
    <location>
        <begin position="56"/>
        <end position="76"/>
    </location>
</feature>
<organism evidence="2 3">
    <name type="scientific">Pseudoxanthomonas sacheonensis</name>
    <dbReference type="NCBI Taxonomy" id="443615"/>
    <lineage>
        <taxon>Bacteria</taxon>
        <taxon>Pseudomonadati</taxon>
        <taxon>Pseudomonadota</taxon>
        <taxon>Gammaproteobacteria</taxon>
        <taxon>Lysobacterales</taxon>
        <taxon>Lysobacteraceae</taxon>
        <taxon>Pseudoxanthomonas</taxon>
    </lineage>
</organism>
<evidence type="ECO:0000256" key="1">
    <source>
        <dbReference type="SAM" id="Phobius"/>
    </source>
</evidence>
<evidence type="ECO:0000313" key="3">
    <source>
        <dbReference type="Proteomes" id="UP001254759"/>
    </source>
</evidence>
<evidence type="ECO:0000313" key="2">
    <source>
        <dbReference type="EMBL" id="MDR6842406.1"/>
    </source>
</evidence>
<dbReference type="EMBL" id="JAVDTT010000003">
    <property type="protein sequence ID" value="MDR6842406.1"/>
    <property type="molecule type" value="Genomic_DNA"/>
</dbReference>
<evidence type="ECO:0008006" key="4">
    <source>
        <dbReference type="Google" id="ProtNLM"/>
    </source>
</evidence>
<keyword evidence="3" id="KW-1185">Reference proteome</keyword>
<proteinExistence type="predicted"/>
<keyword evidence="1" id="KW-0812">Transmembrane</keyword>
<dbReference type="Proteomes" id="UP001254759">
    <property type="component" value="Unassembled WGS sequence"/>
</dbReference>
<gene>
    <name evidence="2" type="ORF">J2W94_002700</name>
</gene>
<keyword evidence="1" id="KW-1133">Transmembrane helix</keyword>
<dbReference type="RefSeq" id="WP_310094369.1">
    <property type="nucleotide sequence ID" value="NZ_JAVDTT010000003.1"/>
</dbReference>
<accession>A0ABU1RUG0</accession>
<protein>
    <recommendedName>
        <fullName evidence="4">L-lactate permease</fullName>
    </recommendedName>
</protein>
<sequence length="84" mass="9188">MATALLITALVLPVVLFWLLKSRTRLNGWVAAAISIAAGWTLNLAWASAAHESIAIAARFGWVCPTVLVALTWLVMRFKRQRAA</sequence>
<comment type="caution">
    <text evidence="2">The sequence shown here is derived from an EMBL/GenBank/DDBJ whole genome shotgun (WGS) entry which is preliminary data.</text>
</comment>
<name>A0ABU1RUG0_9GAMM</name>
<keyword evidence="1" id="KW-0472">Membrane</keyword>
<reference evidence="2 3" key="1">
    <citation type="submission" date="2023-07" db="EMBL/GenBank/DDBJ databases">
        <title>Sorghum-associated microbial communities from plants grown in Nebraska, USA.</title>
        <authorList>
            <person name="Schachtman D."/>
        </authorList>
    </citation>
    <scope>NUCLEOTIDE SEQUENCE [LARGE SCALE GENOMIC DNA]</scope>
    <source>
        <strain evidence="2 3">BE107</strain>
    </source>
</reference>